<accession>A0AAU2UZ28</accession>
<protein>
    <submittedName>
        <fullName evidence="1">Uncharacterized protein</fullName>
    </submittedName>
</protein>
<evidence type="ECO:0000313" key="1">
    <source>
        <dbReference type="EMBL" id="WTW60399.1"/>
    </source>
</evidence>
<dbReference type="AlphaFoldDB" id="A0AAU2UZ28"/>
<proteinExistence type="predicted"/>
<dbReference type="EMBL" id="CP108318">
    <property type="protein sequence ID" value="WTW60399.1"/>
    <property type="molecule type" value="Genomic_DNA"/>
</dbReference>
<gene>
    <name evidence="1" type="ORF">OG549_06980</name>
</gene>
<reference evidence="1" key="1">
    <citation type="submission" date="2022-10" db="EMBL/GenBank/DDBJ databases">
        <title>The complete genomes of actinobacterial strains from the NBC collection.</title>
        <authorList>
            <person name="Joergensen T.S."/>
            <person name="Alvarez Arevalo M."/>
            <person name="Sterndorff E.B."/>
            <person name="Faurdal D."/>
            <person name="Vuksanovic O."/>
            <person name="Mourched A.-S."/>
            <person name="Charusanti P."/>
            <person name="Shaw S."/>
            <person name="Blin K."/>
            <person name="Weber T."/>
        </authorList>
    </citation>
    <scope>NUCLEOTIDE SEQUENCE</scope>
    <source>
        <strain evidence="1">NBC_00003</strain>
    </source>
</reference>
<name>A0AAU2UZ28_9ACTN</name>
<organism evidence="1">
    <name type="scientific">Streptomyces sp. NBC_00003</name>
    <dbReference type="NCBI Taxonomy" id="2903608"/>
    <lineage>
        <taxon>Bacteria</taxon>
        <taxon>Bacillati</taxon>
        <taxon>Actinomycetota</taxon>
        <taxon>Actinomycetes</taxon>
        <taxon>Kitasatosporales</taxon>
        <taxon>Streptomycetaceae</taxon>
        <taxon>Streptomyces</taxon>
    </lineage>
</organism>
<sequence>MTTTSLAQHTGSAEHIHADHMAVKHIGDWTTSGRFEIRARSGLVVLDLRSDRLPEEIEIRLDLRRATVRLLVDDDAVIEHWDLSWTSRGKVKDAQGPSRSQGVGVNRRITLGGCVDSGEIRVNRGGIAILAALTDCTHRQEMRRAHAAAKGQQS</sequence>